<dbReference type="GO" id="GO:0090262">
    <property type="term" value="P:regulation of transcription-coupled nucleotide-excision repair"/>
    <property type="evidence" value="ECO:0007669"/>
    <property type="project" value="EnsemblFungi"/>
</dbReference>
<protein>
    <submittedName>
        <fullName evidence="7">CDC73-domain-containing protein</fullName>
    </submittedName>
</protein>
<dbReference type="PANTHER" id="PTHR12466">
    <property type="entry name" value="CDC73 DOMAIN PROTEIN"/>
    <property type="match status" value="1"/>
</dbReference>
<evidence type="ECO:0000313" key="7">
    <source>
        <dbReference type="EMBL" id="ODV69527.1"/>
    </source>
</evidence>
<dbReference type="GO" id="GO:0045910">
    <property type="term" value="P:negative regulation of DNA recombination"/>
    <property type="evidence" value="ECO:0007669"/>
    <property type="project" value="EnsemblFungi"/>
</dbReference>
<proteinExistence type="inferred from homology"/>
<keyword evidence="8" id="KW-1185">Reference proteome</keyword>
<dbReference type="Gene3D" id="3.40.50.11990">
    <property type="entry name" value="RNA polymerase II accessory factor, Cdc73 C-terminal domain"/>
    <property type="match status" value="1"/>
</dbReference>
<dbReference type="GO" id="GO:0000791">
    <property type="term" value="C:euchromatin"/>
    <property type="evidence" value="ECO:0007669"/>
    <property type="project" value="EnsemblFungi"/>
</dbReference>
<dbReference type="GeneID" id="30997396"/>
<dbReference type="PANTHER" id="PTHR12466:SF8">
    <property type="entry name" value="PARAFIBROMIN"/>
    <property type="match status" value="1"/>
</dbReference>
<dbReference type="GO" id="GO:2001209">
    <property type="term" value="P:positive regulation of transcription elongation by RNA polymerase I"/>
    <property type="evidence" value="ECO:0007669"/>
    <property type="project" value="EnsemblFungi"/>
</dbReference>
<dbReference type="InterPro" id="IPR031336">
    <property type="entry name" value="CDC73_C"/>
</dbReference>
<dbReference type="AlphaFoldDB" id="A0A1E4RQI5"/>
<dbReference type="GO" id="GO:1990269">
    <property type="term" value="F:RNA polymerase II C-terminal domain phosphoserine binding"/>
    <property type="evidence" value="ECO:0007669"/>
    <property type="project" value="EnsemblFungi"/>
</dbReference>
<dbReference type="GO" id="GO:0003682">
    <property type="term" value="F:chromatin binding"/>
    <property type="evidence" value="ECO:0007669"/>
    <property type="project" value="EnsemblFungi"/>
</dbReference>
<comment type="similarity">
    <text evidence="2">Belongs to the CDC73 family.</text>
</comment>
<dbReference type="InterPro" id="IPR038103">
    <property type="entry name" value="CDC73_C_sf"/>
</dbReference>
<reference evidence="8" key="1">
    <citation type="submission" date="2016-05" db="EMBL/GenBank/DDBJ databases">
        <title>Comparative genomics of biotechnologically important yeasts.</title>
        <authorList>
            <consortium name="DOE Joint Genome Institute"/>
            <person name="Riley R."/>
            <person name="Haridas S."/>
            <person name="Wolfe K.H."/>
            <person name="Lopes M.R."/>
            <person name="Hittinger C.T."/>
            <person name="Goker M."/>
            <person name="Salamov A."/>
            <person name="Wisecaver J."/>
            <person name="Long T.M."/>
            <person name="Aerts A.L."/>
            <person name="Barry K."/>
            <person name="Choi C."/>
            <person name="Clum A."/>
            <person name="Coughlan A.Y."/>
            <person name="Deshpande S."/>
            <person name="Douglass A.P."/>
            <person name="Hanson S.J."/>
            <person name="Klenk H.-P."/>
            <person name="Labutti K."/>
            <person name="Lapidus A."/>
            <person name="Lindquist E."/>
            <person name="Lipzen A."/>
            <person name="Meier-Kolthoff J.P."/>
            <person name="Ohm R.A."/>
            <person name="Otillar R.P."/>
            <person name="Pangilinan J."/>
            <person name="Peng Y."/>
            <person name="Rokas A."/>
            <person name="Rosa C.A."/>
            <person name="Scheuner C."/>
            <person name="Sibirny A.A."/>
            <person name="Slot J.C."/>
            <person name="Stielow J.B."/>
            <person name="Sun H."/>
            <person name="Kurtzman C.P."/>
            <person name="Blackwell M."/>
            <person name="Grigoriev I.V."/>
            <person name="Jeffries T.W."/>
        </authorList>
    </citation>
    <scope>NUCLEOTIDE SEQUENCE [LARGE SCALE GENOMIC DNA]</scope>
    <source>
        <strain evidence="8">NRRL Y-1933</strain>
    </source>
</reference>
<dbReference type="GO" id="GO:0032968">
    <property type="term" value="P:positive regulation of transcription elongation by RNA polymerase II"/>
    <property type="evidence" value="ECO:0007669"/>
    <property type="project" value="EnsemblFungi"/>
</dbReference>
<feature type="compositionally biased region" description="Polar residues" evidence="5">
    <location>
        <begin position="208"/>
        <end position="225"/>
    </location>
</feature>
<dbReference type="GO" id="GO:0031124">
    <property type="term" value="P:mRNA 3'-end processing"/>
    <property type="evidence" value="ECO:0007669"/>
    <property type="project" value="EnsemblFungi"/>
</dbReference>
<dbReference type="Proteomes" id="UP000095085">
    <property type="component" value="Unassembled WGS sequence"/>
</dbReference>
<evidence type="ECO:0000256" key="2">
    <source>
        <dbReference type="ARBA" id="ARBA00010427"/>
    </source>
</evidence>
<evidence type="ECO:0000256" key="1">
    <source>
        <dbReference type="ARBA" id="ARBA00004123"/>
    </source>
</evidence>
<dbReference type="InterPro" id="IPR007852">
    <property type="entry name" value="Cdc73/Parafibromin"/>
</dbReference>
<dbReference type="Pfam" id="PF05179">
    <property type="entry name" value="CDC73_C"/>
    <property type="match status" value="1"/>
</dbReference>
<evidence type="ECO:0000256" key="5">
    <source>
        <dbReference type="SAM" id="MobiDB-lite"/>
    </source>
</evidence>
<dbReference type="GO" id="GO:0016593">
    <property type="term" value="C:Cdc73/Paf1 complex"/>
    <property type="evidence" value="ECO:0007669"/>
    <property type="project" value="EnsemblFungi"/>
</dbReference>
<keyword evidence="3" id="KW-0804">Transcription</keyword>
<accession>A0A1E4RQI5</accession>
<dbReference type="GO" id="GO:0006368">
    <property type="term" value="P:transcription elongation by RNA polymerase II"/>
    <property type="evidence" value="ECO:0007669"/>
    <property type="project" value="EnsemblFungi"/>
</dbReference>
<comment type="subcellular location">
    <subcellularLocation>
        <location evidence="1">Nucleus</location>
    </subcellularLocation>
</comment>
<dbReference type="EMBL" id="KV454538">
    <property type="protein sequence ID" value="ODV69527.1"/>
    <property type="molecule type" value="Genomic_DNA"/>
</dbReference>
<feature type="region of interest" description="Disordered" evidence="5">
    <location>
        <begin position="208"/>
        <end position="229"/>
    </location>
</feature>
<dbReference type="OrthoDB" id="2186602at2759"/>
<gene>
    <name evidence="7" type="ORF">HYPBUDRAFT_171597</name>
</gene>
<dbReference type="STRING" id="984485.A0A1E4RQI5"/>
<sequence length="392" mass="43863">MSAVSPLRALRATTTKNGPILFSKVDGDSKQQVESIKDATHVKFGEYSDDFDLNELTNFHNEGNQQPLRAVVFCWLHEKSSIVDYKNECLELGIPDFKFLVKAELTTWLNGSSETCTFIQGEDSAADGKVAKDSSKITSNAASATATSASSSTLAAEASKKRKLEDPQLDRLAQYERESINHSMALRGSKNIDFGYLISDAKRFISQMKGSKPSSRSSAKANGHSTPKKQPIIIVSPATTSLISLTNIKEFLENGKFVEPGSASNPKPSNGIVTIQHNSERLVSAGQRFMVVDNVDVFTKPEYWDRVVAIFTTGQTWQFAKYKYSKPEELFQRYAGYYLCYQGDVVPKQIKDWNVTEIKVDRGDKRFRDKLLVRDFWTDIEKILISKGYGKQ</sequence>
<organism evidence="7 8">
    <name type="scientific">Hyphopichia burtonii NRRL Y-1933</name>
    <dbReference type="NCBI Taxonomy" id="984485"/>
    <lineage>
        <taxon>Eukaryota</taxon>
        <taxon>Fungi</taxon>
        <taxon>Dikarya</taxon>
        <taxon>Ascomycota</taxon>
        <taxon>Saccharomycotina</taxon>
        <taxon>Pichiomycetes</taxon>
        <taxon>Debaryomycetaceae</taxon>
        <taxon>Hyphopichia</taxon>
    </lineage>
</organism>
<keyword evidence="4" id="KW-0539">Nucleus</keyword>
<dbReference type="RefSeq" id="XP_020078594.1">
    <property type="nucleotide sequence ID" value="XM_020222847.1"/>
</dbReference>
<evidence type="ECO:0000313" key="8">
    <source>
        <dbReference type="Proteomes" id="UP000095085"/>
    </source>
</evidence>
<evidence type="ECO:0000256" key="4">
    <source>
        <dbReference type="ARBA" id="ARBA00023242"/>
    </source>
</evidence>
<name>A0A1E4RQI5_9ASCO</name>
<feature type="domain" description="Cell division control protein 73 C-terminal" evidence="6">
    <location>
        <begin position="228"/>
        <end position="382"/>
    </location>
</feature>
<dbReference type="GO" id="GO:0006362">
    <property type="term" value="P:transcription elongation by RNA polymerase I"/>
    <property type="evidence" value="ECO:0007669"/>
    <property type="project" value="EnsemblFungi"/>
</dbReference>
<evidence type="ECO:0000256" key="3">
    <source>
        <dbReference type="ARBA" id="ARBA00023163"/>
    </source>
</evidence>
<evidence type="ECO:0000259" key="6">
    <source>
        <dbReference type="Pfam" id="PF05179"/>
    </source>
</evidence>